<dbReference type="EMBL" id="CAJVPU010038283">
    <property type="protein sequence ID" value="CAG8734476.1"/>
    <property type="molecule type" value="Genomic_DNA"/>
</dbReference>
<comment type="caution">
    <text evidence="1">The sequence shown here is derived from an EMBL/GenBank/DDBJ whole genome shotgun (WGS) entry which is preliminary data.</text>
</comment>
<accession>A0ACA9Q531</accession>
<dbReference type="Proteomes" id="UP000789702">
    <property type="component" value="Unassembled WGS sequence"/>
</dbReference>
<gene>
    <name evidence="1" type="ORF">DHETER_LOCUS13649</name>
</gene>
<organism evidence="1 2">
    <name type="scientific">Dentiscutata heterogama</name>
    <dbReference type="NCBI Taxonomy" id="1316150"/>
    <lineage>
        <taxon>Eukaryota</taxon>
        <taxon>Fungi</taxon>
        <taxon>Fungi incertae sedis</taxon>
        <taxon>Mucoromycota</taxon>
        <taxon>Glomeromycotina</taxon>
        <taxon>Glomeromycetes</taxon>
        <taxon>Diversisporales</taxon>
        <taxon>Gigasporaceae</taxon>
        <taxon>Dentiscutata</taxon>
    </lineage>
</organism>
<proteinExistence type="predicted"/>
<name>A0ACA9Q531_9GLOM</name>
<keyword evidence="2" id="KW-1185">Reference proteome</keyword>
<protein>
    <submittedName>
        <fullName evidence="1">7849_t:CDS:1</fullName>
    </submittedName>
</protein>
<evidence type="ECO:0000313" key="2">
    <source>
        <dbReference type="Proteomes" id="UP000789702"/>
    </source>
</evidence>
<evidence type="ECO:0000313" key="1">
    <source>
        <dbReference type="EMBL" id="CAG8734476.1"/>
    </source>
</evidence>
<feature type="non-terminal residue" evidence="1">
    <location>
        <position position="1"/>
    </location>
</feature>
<feature type="non-terminal residue" evidence="1">
    <location>
        <position position="303"/>
    </location>
</feature>
<reference evidence="1" key="1">
    <citation type="submission" date="2021-06" db="EMBL/GenBank/DDBJ databases">
        <authorList>
            <person name="Kallberg Y."/>
            <person name="Tangrot J."/>
            <person name="Rosling A."/>
        </authorList>
    </citation>
    <scope>NUCLEOTIDE SEQUENCE</scope>
    <source>
        <strain evidence="1">IL203A</strain>
    </source>
</reference>
<sequence>DDTYVHTTGEKTNPIPIEDTVRRNEFVKHATEKNLPRTFKNGIQRKKVEIEFKEEIEMLYDNFINHKVVLNDESFSNDQWNEDSVKTIILNSLNSVIGDLFPNEVETSFFALGLDSLSATKLRTILQKQFSVIKLPHDVIFEYNTVQSLTHYLTKELSTFRTPQDKNVEDGYETKLQALKNEVNSYIQKYNKIDNFPSVGNVNGINGNMNEKSGETILLTGVTGFLGSFILRDLLKNTNVLKVYCLVRASDENHGWSRLKNSFEQRHLENSLLSKERIIILPSDLGDSKFGQTEKIYSKLVQE</sequence>